<accession>A0ABT1JBA1</accession>
<keyword evidence="3" id="KW-1185">Reference proteome</keyword>
<evidence type="ECO:0000313" key="2">
    <source>
        <dbReference type="EMBL" id="MCP2329785.1"/>
    </source>
</evidence>
<name>A0ABT1JBA1_ACTCY</name>
<proteinExistence type="predicted"/>
<sequence length="137" mass="14848">MSGSYEVDPEALPRAIAELKEAREVVAELEDRGIAISAKRSTRGDDGVSMNAGDQLARLGGDPGEGSLAATAAKLRAELDNTIFAFEEMLREYLELEQSATLPEYDGEVSQVSLPPDYWERQALNNGRRSGGDYVAI</sequence>
<feature type="region of interest" description="Disordered" evidence="1">
    <location>
        <begin position="36"/>
        <end position="64"/>
    </location>
</feature>
<reference evidence="2 3" key="2">
    <citation type="submission" date="2022-06" db="EMBL/GenBank/DDBJ databases">
        <title>Genomic Encyclopedia of Type Strains, Phase I: the one thousand microbial genomes (KMG-I) project.</title>
        <authorList>
            <person name="Kyrpides N."/>
        </authorList>
    </citation>
    <scope>NUCLEOTIDE SEQUENCE [LARGE SCALE GENOMIC DNA]</scope>
    <source>
        <strain evidence="2 3">DSM 43889</strain>
    </source>
</reference>
<comment type="caution">
    <text evidence="2">The sequence shown here is derived from an EMBL/GenBank/DDBJ whole genome shotgun (WGS) entry which is preliminary data.</text>
</comment>
<gene>
    <name evidence="2" type="ORF">G443_000055</name>
</gene>
<reference evidence="2 3" key="1">
    <citation type="submission" date="2013-07" db="EMBL/GenBank/DDBJ databases">
        <authorList>
            <consortium name="DOE Joint Genome Institute"/>
            <person name="Reeve W."/>
            <person name="Huntemann M."/>
            <person name="Han J."/>
            <person name="Chen A."/>
            <person name="Kyrpides N."/>
            <person name="Mavromatis K."/>
            <person name="Markowitz V."/>
            <person name="Palaniappan K."/>
            <person name="Ivanova N."/>
            <person name="Schaumberg A."/>
            <person name="Pati A."/>
            <person name="Liolios K."/>
            <person name="Nordberg H.P."/>
            <person name="Cantor M.N."/>
            <person name="Hua S.X."/>
            <person name="Woyke T."/>
        </authorList>
    </citation>
    <scope>NUCLEOTIDE SEQUENCE [LARGE SCALE GENOMIC DNA]</scope>
    <source>
        <strain evidence="2 3">DSM 43889</strain>
    </source>
</reference>
<protein>
    <submittedName>
        <fullName evidence="2">Uncharacterized protein</fullName>
    </submittedName>
</protein>
<evidence type="ECO:0000256" key="1">
    <source>
        <dbReference type="SAM" id="MobiDB-lite"/>
    </source>
</evidence>
<dbReference type="RefSeq" id="WP_026419194.1">
    <property type="nucleotide sequence ID" value="NZ_AUBJ02000001.1"/>
</dbReference>
<organism evidence="2 3">
    <name type="scientific">Actinoalloteichus caeruleus DSM 43889</name>
    <dbReference type="NCBI Taxonomy" id="1120930"/>
    <lineage>
        <taxon>Bacteria</taxon>
        <taxon>Bacillati</taxon>
        <taxon>Actinomycetota</taxon>
        <taxon>Actinomycetes</taxon>
        <taxon>Pseudonocardiales</taxon>
        <taxon>Pseudonocardiaceae</taxon>
        <taxon>Actinoalloteichus</taxon>
        <taxon>Actinoalloteichus cyanogriseus</taxon>
    </lineage>
</organism>
<evidence type="ECO:0000313" key="3">
    <source>
        <dbReference type="Proteomes" id="UP000791080"/>
    </source>
</evidence>
<dbReference type="EMBL" id="AUBJ02000001">
    <property type="protein sequence ID" value="MCP2329785.1"/>
    <property type="molecule type" value="Genomic_DNA"/>
</dbReference>
<dbReference type="Proteomes" id="UP000791080">
    <property type="component" value="Unassembled WGS sequence"/>
</dbReference>